<reference evidence="1 2" key="1">
    <citation type="submission" date="2020-08" db="EMBL/GenBank/DDBJ databases">
        <title>Genomic Encyclopedia of Type Strains, Phase IV (KMG-IV): sequencing the most valuable type-strain genomes for metagenomic binning, comparative biology and taxonomic classification.</title>
        <authorList>
            <person name="Goeker M."/>
        </authorList>
    </citation>
    <scope>NUCLEOTIDE SEQUENCE [LARGE SCALE GENOMIC DNA]</scope>
    <source>
        <strain evidence="1 2">DSM 40141</strain>
    </source>
</reference>
<protein>
    <submittedName>
        <fullName evidence="1">Uncharacterized protein</fullName>
    </submittedName>
</protein>
<organism evidence="1 2">
    <name type="scientific">Streptomyces candidus</name>
    <dbReference type="NCBI Taxonomy" id="67283"/>
    <lineage>
        <taxon>Bacteria</taxon>
        <taxon>Bacillati</taxon>
        <taxon>Actinomycetota</taxon>
        <taxon>Actinomycetes</taxon>
        <taxon>Kitasatosporales</taxon>
        <taxon>Streptomycetaceae</taxon>
        <taxon>Streptomyces</taxon>
    </lineage>
</organism>
<comment type="caution">
    <text evidence="1">The sequence shown here is derived from an EMBL/GenBank/DDBJ whole genome shotgun (WGS) entry which is preliminary data.</text>
</comment>
<gene>
    <name evidence="1" type="ORF">HNQ79_001157</name>
</gene>
<keyword evidence="2" id="KW-1185">Reference proteome</keyword>
<dbReference type="AlphaFoldDB" id="A0A7X0HBT1"/>
<name>A0A7X0HBT1_9ACTN</name>
<accession>A0A7X0HBT1</accession>
<dbReference type="Proteomes" id="UP000540423">
    <property type="component" value="Unassembled WGS sequence"/>
</dbReference>
<evidence type="ECO:0000313" key="1">
    <source>
        <dbReference type="EMBL" id="MBB6434709.1"/>
    </source>
</evidence>
<proteinExistence type="predicted"/>
<dbReference type="RefSeq" id="WP_185027516.1">
    <property type="nucleotide sequence ID" value="NZ_BNBN01000002.1"/>
</dbReference>
<sequence>MSAAGETATHTGALLILKPDILSGSCARCPAASARDTVRGLLSVYEPTAEDVYEVDTSGQAVAWALRNIERKVRARDWYVRTLSDPGRDLAALRGLLTGPLLNPAGEDTVRTADLVLGVVDALGFTVVDRLRARCTQRDFLGLYADNTHFTRLAGSLRDYLVGQEVDICRCAGEQELSTLHIFKEMVRRVVRYPTTHYDAVENLLHVSDPGAADWTYFLNSAFGERKRAA</sequence>
<dbReference type="EMBL" id="JACHEM010000002">
    <property type="protein sequence ID" value="MBB6434709.1"/>
    <property type="molecule type" value="Genomic_DNA"/>
</dbReference>
<evidence type="ECO:0000313" key="2">
    <source>
        <dbReference type="Proteomes" id="UP000540423"/>
    </source>
</evidence>